<protein>
    <submittedName>
        <fullName evidence="2">Uncharacterized protein</fullName>
    </submittedName>
</protein>
<name>A0A166T5U3_9AGAM</name>
<dbReference type="AlphaFoldDB" id="A0A166T5U3"/>
<feature type="chain" id="PRO_5007879946" evidence="1">
    <location>
        <begin position="22"/>
        <end position="178"/>
    </location>
</feature>
<feature type="non-terminal residue" evidence="2">
    <location>
        <position position="1"/>
    </location>
</feature>
<dbReference type="STRING" id="436010.A0A166T5U3"/>
<dbReference type="OrthoDB" id="2757214at2759"/>
<gene>
    <name evidence="2" type="ORF">FIBSPDRAFT_726409</name>
</gene>
<accession>A0A166T5U3</accession>
<evidence type="ECO:0000256" key="1">
    <source>
        <dbReference type="SAM" id="SignalP"/>
    </source>
</evidence>
<keyword evidence="1" id="KW-0732">Signal</keyword>
<sequence>MSHRFIISTWALSLYLLVVQAAGNTTCKTSSLDWYTSVVGETPCQTYQSLRQICNSGYTVGALSANTPPDTCADQVSSCCCNSVAFALSMMCLNCQQGVGSLQNGDNGIDAGAGAYQIYSATCGVPRNQSLPADIQTAACNEKLKIDDDLYTLFWGDGACAYTRETMQKNMLSRNNNT</sequence>
<organism evidence="2">
    <name type="scientific">Athelia psychrophila</name>
    <dbReference type="NCBI Taxonomy" id="1759441"/>
    <lineage>
        <taxon>Eukaryota</taxon>
        <taxon>Fungi</taxon>
        <taxon>Dikarya</taxon>
        <taxon>Basidiomycota</taxon>
        <taxon>Agaricomycotina</taxon>
        <taxon>Agaricomycetes</taxon>
        <taxon>Agaricomycetidae</taxon>
        <taxon>Atheliales</taxon>
        <taxon>Atheliaceae</taxon>
        <taxon>Athelia</taxon>
    </lineage>
</organism>
<feature type="signal peptide" evidence="1">
    <location>
        <begin position="1"/>
        <end position="21"/>
    </location>
</feature>
<proteinExistence type="predicted"/>
<dbReference type="EMBL" id="KV417495">
    <property type="protein sequence ID" value="KZP30216.1"/>
    <property type="molecule type" value="Genomic_DNA"/>
</dbReference>
<evidence type="ECO:0000313" key="2">
    <source>
        <dbReference type="EMBL" id="KZP30216.1"/>
    </source>
</evidence>
<reference evidence="2" key="1">
    <citation type="journal article" date="2016" name="Mol. Biol. Evol.">
        <title>Comparative Genomics of Early-Diverging Mushroom-Forming Fungi Provides Insights into the Origins of Lignocellulose Decay Capabilities.</title>
        <authorList>
            <person name="Nagy L.G."/>
            <person name="Riley R."/>
            <person name="Tritt A."/>
            <person name="Adam C."/>
            <person name="Daum C."/>
            <person name="Floudas D."/>
            <person name="Sun H."/>
            <person name="Yadav J.S."/>
            <person name="Pangilinan J."/>
            <person name="Larsson K.H."/>
            <person name="Matsuura K."/>
            <person name="Barry K."/>
            <person name="Labutti K."/>
            <person name="Kuo R."/>
            <person name="Ohm R.A."/>
            <person name="Bhattacharya S.S."/>
            <person name="Shirouzu T."/>
            <person name="Yoshinaga Y."/>
            <person name="Martin F.M."/>
            <person name="Grigoriev I.V."/>
            <person name="Hibbett D.S."/>
        </authorList>
    </citation>
    <scope>NUCLEOTIDE SEQUENCE [LARGE SCALE GENOMIC DNA]</scope>
    <source>
        <strain evidence="2">CBS 109695</strain>
    </source>
</reference>